<dbReference type="Pfam" id="PF20435">
    <property type="entry name" value="ASY3-like"/>
    <property type="match status" value="2"/>
</dbReference>
<evidence type="ECO:0000259" key="3">
    <source>
        <dbReference type="Pfam" id="PF20435"/>
    </source>
</evidence>
<gene>
    <name evidence="4" type="ORF">ILEXP_LOCUS13088</name>
</gene>
<dbReference type="InterPro" id="IPR046845">
    <property type="entry name" value="ASY3-like_CC"/>
</dbReference>
<dbReference type="InterPro" id="IPR037731">
    <property type="entry name" value="ASY3-like"/>
</dbReference>
<dbReference type="Proteomes" id="UP001642360">
    <property type="component" value="Unassembled WGS sequence"/>
</dbReference>
<reference evidence="4 5" key="1">
    <citation type="submission" date="2024-02" db="EMBL/GenBank/DDBJ databases">
        <authorList>
            <person name="Vignale AGUSTIN F."/>
            <person name="Sosa J E."/>
            <person name="Modenutti C."/>
        </authorList>
    </citation>
    <scope>NUCLEOTIDE SEQUENCE [LARGE SCALE GENOMIC DNA]</scope>
</reference>
<feature type="region of interest" description="Disordered" evidence="2">
    <location>
        <begin position="332"/>
        <end position="358"/>
    </location>
</feature>
<feature type="region of interest" description="Disordered" evidence="2">
    <location>
        <begin position="74"/>
        <end position="94"/>
    </location>
</feature>
<dbReference type="PANTHER" id="PTHR36027">
    <property type="entry name" value="MEIOSIS-SPECIFIC PROTEIN ASY3"/>
    <property type="match status" value="1"/>
</dbReference>
<feature type="coiled-coil region" evidence="1">
    <location>
        <begin position="668"/>
        <end position="710"/>
    </location>
</feature>
<feature type="compositionally biased region" description="Basic residues" evidence="2">
    <location>
        <begin position="249"/>
        <end position="273"/>
    </location>
</feature>
<dbReference type="EMBL" id="CAUOFW020001469">
    <property type="protein sequence ID" value="CAK9145293.1"/>
    <property type="molecule type" value="Genomic_DNA"/>
</dbReference>
<feature type="region of interest" description="Disordered" evidence="2">
    <location>
        <begin position="480"/>
        <end position="541"/>
    </location>
</feature>
<feature type="compositionally biased region" description="Polar residues" evidence="2">
    <location>
        <begin position="340"/>
        <end position="350"/>
    </location>
</feature>
<organism evidence="4 5">
    <name type="scientific">Ilex paraguariensis</name>
    <name type="common">yerba mate</name>
    <dbReference type="NCBI Taxonomy" id="185542"/>
    <lineage>
        <taxon>Eukaryota</taxon>
        <taxon>Viridiplantae</taxon>
        <taxon>Streptophyta</taxon>
        <taxon>Embryophyta</taxon>
        <taxon>Tracheophyta</taxon>
        <taxon>Spermatophyta</taxon>
        <taxon>Magnoliopsida</taxon>
        <taxon>eudicotyledons</taxon>
        <taxon>Gunneridae</taxon>
        <taxon>Pentapetalae</taxon>
        <taxon>asterids</taxon>
        <taxon>campanulids</taxon>
        <taxon>Aquifoliales</taxon>
        <taxon>Aquifoliaceae</taxon>
        <taxon>Ilex</taxon>
    </lineage>
</organism>
<evidence type="ECO:0000313" key="5">
    <source>
        <dbReference type="Proteomes" id="UP001642360"/>
    </source>
</evidence>
<feature type="region of interest" description="Disordered" evidence="2">
    <location>
        <begin position="576"/>
        <end position="602"/>
    </location>
</feature>
<protein>
    <recommendedName>
        <fullName evidence="3">Meiosis-specific protein ASY3-like coiled-coil domain-containing protein</fullName>
    </recommendedName>
</protein>
<feature type="region of interest" description="Disordered" evidence="2">
    <location>
        <begin position="1"/>
        <end position="23"/>
    </location>
</feature>
<evidence type="ECO:0000313" key="4">
    <source>
        <dbReference type="EMBL" id="CAK9145293.1"/>
    </source>
</evidence>
<dbReference type="PANTHER" id="PTHR36027:SF1">
    <property type="entry name" value="MEIOSIS-SPECIFIC PROTEIN ASY3"/>
    <property type="match status" value="1"/>
</dbReference>
<feature type="compositionally biased region" description="Basic and acidic residues" evidence="2">
    <location>
        <begin position="483"/>
        <end position="492"/>
    </location>
</feature>
<name>A0ABC8RJZ2_9AQUA</name>
<feature type="compositionally biased region" description="Polar residues" evidence="2">
    <location>
        <begin position="203"/>
        <end position="218"/>
    </location>
</feature>
<keyword evidence="1" id="KW-0175">Coiled coil</keyword>
<feature type="domain" description="Meiosis-specific protein ASY3-like coiled-coil" evidence="3">
    <location>
        <begin position="14"/>
        <end position="136"/>
    </location>
</feature>
<keyword evidence="5" id="KW-1185">Reference proteome</keyword>
<accession>A0ABC8RJZ2</accession>
<dbReference type="AlphaFoldDB" id="A0ABC8RJZ2"/>
<comment type="caution">
    <text evidence="4">The sequence shown here is derived from an EMBL/GenBank/DDBJ whole genome shotgun (WGS) entry which is preliminary data.</text>
</comment>
<proteinExistence type="predicted"/>
<sequence length="775" mass="86848">MEINRQQNLRDDPMSECRSFGSNYHPCSQSRKISIGVVVDSLPKTRPKTVGENEATVVKMDSRRGIALEDRLKGEGVTAATTGKQAEAPERETSPWVSTRSYNKKIPASGDNTVQFFTNQISVLHPSDGKQKKFNKVNYMRKGQKDGTAERVEEFPLANAQEVSVTEKELVEDITNKTENRGSETLRMKLWEILGTVSSPNKHFSNSQAFGKGSTNLKPEQRIDFENPVGMPKYNSDTIESDSENPNHTVRRPVTRSLTRKRAPNKVQPKRPKSVPISSYTQKPLENIFSFKEGWSGRPCHTVNGGSSMAERKKSEQKILKTKPWRMCFPEQEIADEDQQPSGKSKTTSPAEKLPLFGNRTGSLCSVLPEKTSEFVEPKNGIQRNDSHESPDMTTADQPGDISGPTFQVFVDQQEDFANPSFTNIVDPKYNLESPTFEMRTPIKSSSPDPFSKVNHGELDDHILAERIFNVEGIRSFRSLHGSKPESHKIDAQMETSEDAGQLEDSPIMKSVPIMEGKYSENRLSKSSSEESDSESFQDFSSIEGLPRETEFLFPEISMVEKSKFVLHSTKRLRSQEGAKVTGISPTSDSPKGTGPSKQDQEDNLASAVALFALGLERVKSKMKSVTSQKSAEILMSVAEGIHLQLQNTESQIQTNLGILTSLSKSKQKRLETRFQEQQKQLKAMHERFKEEVNQHLQDCMSTLEGLEAQHIDCKGTVKKQKASHRKLIVQVEEAIETQLNDAERRIAAVHKLARENMLQLKCVIAECLKDDILS</sequence>
<evidence type="ECO:0000256" key="2">
    <source>
        <dbReference type="SAM" id="MobiDB-lite"/>
    </source>
</evidence>
<feature type="region of interest" description="Disordered" evidence="2">
    <location>
        <begin position="379"/>
        <end position="398"/>
    </location>
</feature>
<evidence type="ECO:0000256" key="1">
    <source>
        <dbReference type="SAM" id="Coils"/>
    </source>
</evidence>
<feature type="domain" description="Meiosis-specific protein ASY3-like coiled-coil" evidence="3">
    <location>
        <begin position="145"/>
        <end position="772"/>
    </location>
</feature>
<feature type="region of interest" description="Disordered" evidence="2">
    <location>
        <begin position="203"/>
        <end position="279"/>
    </location>
</feature>